<feature type="transmembrane region" description="Helical" evidence="10">
    <location>
        <begin position="277"/>
        <end position="297"/>
    </location>
</feature>
<proteinExistence type="predicted"/>
<keyword evidence="10" id="KW-0812">Transmembrane</keyword>
<feature type="domain" description="Response regulatory" evidence="12">
    <location>
        <begin position="715"/>
        <end position="831"/>
    </location>
</feature>
<organism evidence="13 14">
    <name type="scientific">Cohnella boryungensis</name>
    <dbReference type="NCBI Taxonomy" id="768479"/>
    <lineage>
        <taxon>Bacteria</taxon>
        <taxon>Bacillati</taxon>
        <taxon>Bacillota</taxon>
        <taxon>Bacilli</taxon>
        <taxon>Bacillales</taxon>
        <taxon>Paenibacillaceae</taxon>
        <taxon>Cohnella</taxon>
    </lineage>
</organism>
<evidence type="ECO:0000256" key="1">
    <source>
        <dbReference type="ARBA" id="ARBA00000085"/>
    </source>
</evidence>
<evidence type="ECO:0000259" key="11">
    <source>
        <dbReference type="PROSITE" id="PS50109"/>
    </source>
</evidence>
<protein>
    <recommendedName>
        <fullName evidence="2">histidine kinase</fullName>
        <ecNumber evidence="2">2.7.13.3</ecNumber>
    </recommendedName>
</protein>
<feature type="domain" description="Histidine kinase" evidence="11">
    <location>
        <begin position="445"/>
        <end position="662"/>
    </location>
</feature>
<evidence type="ECO:0000259" key="12">
    <source>
        <dbReference type="PROSITE" id="PS50110"/>
    </source>
</evidence>
<dbReference type="SMART" id="SM00388">
    <property type="entry name" value="HisKA"/>
    <property type="match status" value="1"/>
</dbReference>
<evidence type="ECO:0000256" key="10">
    <source>
        <dbReference type="SAM" id="Phobius"/>
    </source>
</evidence>
<keyword evidence="4" id="KW-0808">Transferase</keyword>
<dbReference type="InterPro" id="IPR036890">
    <property type="entry name" value="HATPase_C_sf"/>
</dbReference>
<keyword evidence="10" id="KW-0472">Membrane</keyword>
<evidence type="ECO:0000256" key="7">
    <source>
        <dbReference type="ARBA" id="ARBA00022840"/>
    </source>
</evidence>
<keyword evidence="14" id="KW-1185">Reference proteome</keyword>
<dbReference type="PROSITE" id="PS50109">
    <property type="entry name" value="HIS_KIN"/>
    <property type="match status" value="2"/>
</dbReference>
<dbReference type="CDD" id="cd00082">
    <property type="entry name" value="HisKA"/>
    <property type="match status" value="1"/>
</dbReference>
<dbReference type="PRINTS" id="PR00344">
    <property type="entry name" value="BCTRLSENSOR"/>
</dbReference>
<dbReference type="Pfam" id="PF00512">
    <property type="entry name" value="HisKA"/>
    <property type="match status" value="1"/>
</dbReference>
<dbReference type="SMART" id="SM00448">
    <property type="entry name" value="REC"/>
    <property type="match status" value="1"/>
</dbReference>
<evidence type="ECO:0000256" key="2">
    <source>
        <dbReference type="ARBA" id="ARBA00012438"/>
    </source>
</evidence>
<dbReference type="Gene3D" id="3.40.50.2300">
    <property type="match status" value="1"/>
</dbReference>
<dbReference type="Pfam" id="PF00072">
    <property type="entry name" value="Response_reg"/>
    <property type="match status" value="1"/>
</dbReference>
<feature type="transmembrane region" description="Helical" evidence="10">
    <location>
        <begin position="250"/>
        <end position="271"/>
    </location>
</feature>
<keyword evidence="5" id="KW-0547">Nucleotide-binding</keyword>
<dbReference type="SUPFAM" id="SSF47384">
    <property type="entry name" value="Homodimeric domain of signal transducing histidine kinase"/>
    <property type="match status" value="1"/>
</dbReference>
<feature type="transmembrane region" description="Helical" evidence="10">
    <location>
        <begin position="369"/>
        <end position="385"/>
    </location>
</feature>
<evidence type="ECO:0000256" key="3">
    <source>
        <dbReference type="ARBA" id="ARBA00022553"/>
    </source>
</evidence>
<feature type="modified residue" description="4-aspartylphosphate" evidence="9">
    <location>
        <position position="764"/>
    </location>
</feature>
<dbReference type="InterPro" id="IPR005467">
    <property type="entry name" value="His_kinase_dom"/>
</dbReference>
<feature type="domain" description="Histidine kinase" evidence="11">
    <location>
        <begin position="942"/>
        <end position="1041"/>
    </location>
</feature>
<gene>
    <name evidence="13" type="ORF">ACFO1S_07515</name>
</gene>
<dbReference type="InterPro" id="IPR010559">
    <property type="entry name" value="Sig_transdc_His_kin_internal"/>
</dbReference>
<dbReference type="EMBL" id="JBHSED010000011">
    <property type="protein sequence ID" value="MFC4303297.1"/>
    <property type="molecule type" value="Genomic_DNA"/>
</dbReference>
<dbReference type="InterPro" id="IPR011006">
    <property type="entry name" value="CheY-like_superfamily"/>
</dbReference>
<comment type="caution">
    <text evidence="13">The sequence shown here is derived from an EMBL/GenBank/DDBJ whole genome shotgun (WGS) entry which is preliminary data.</text>
</comment>
<name>A0ABV8S913_9BACL</name>
<dbReference type="PANTHER" id="PTHR43047:SF72">
    <property type="entry name" value="OSMOSENSING HISTIDINE PROTEIN KINASE SLN1"/>
    <property type="match status" value="1"/>
</dbReference>
<evidence type="ECO:0000256" key="8">
    <source>
        <dbReference type="ARBA" id="ARBA00023012"/>
    </source>
</evidence>
<dbReference type="RefSeq" id="WP_204604069.1">
    <property type="nucleotide sequence ID" value="NZ_JBHSED010000011.1"/>
</dbReference>
<dbReference type="SMART" id="SM00387">
    <property type="entry name" value="HATPase_c"/>
    <property type="match status" value="2"/>
</dbReference>
<dbReference type="Gene3D" id="1.10.287.130">
    <property type="match status" value="1"/>
</dbReference>
<sequence length="1051" mass="117043">MTNFNPKPVLKKLIFFLLFLCVLQGLRWSWNVAFPPHIEHPRPIDGVLDLRGWDLDNSPSFPLDGEWLFYPKQLITQQDIDAGQGSPQPIQAPGDWRPAMTDDSGSAFGYGTYRLVLLIDPLVQPVTLWLQNIQASSAIEMNGRHSGHNGTPASNAQDYTPKKVSYTASYAIEGTTEINLLIQVANFDAPDNGGILRSLRFGSQAAIDTVRWYSIGFQLITFTILLLHGLYACILYMFNPQERPLLTTGLLTLSVAIAILIGHDNVLLLWIPLNYTWAIKVRLLFLLWQNVFILLIFRKFAAAPPRNKWLQAYIAFIVAITGFVLVAPASAVNGMIDLRIFIVIYLIPFTWFIYCVGTMIFKTHADKDITFLLLTAAGIISNLLWSVAESASDVTLVYYPIDITAAIVGFAAYWFKKYFRNSRENAKLNEQLKKADKLKDQFLANTSHELRTPLHGIMNIAQNVMTKDKERLTPGSLKDMELLVTISRRMSHMLGDLLDVARLQEHRIALQQEPLQIQAVVPGVIGILKFLIQGKPIELQMTIPEAMPPVLADEKRLVQVLYNLLHNAIKYTEEGTITVSMETRGGKAIVHVSDTGVGMDEATQELVFLPYEQGAYGISAGGGIGLGLSICKQLVELHGGTLTVRSEAGKGSVFSFDLPLAQSSDLPSAPNLLHLHRTADESEEWTARLDLPDTTMGELTASALFPPLLGNRQMNILAVDDDPVNLNVLVGILSSEPYQITTAHSAREALELLNTGQWDLLIADVMMPHMSGYELTQRVREHYSVSELPVLLLTARSQPEDIYTGFLSGANDYVTKPVDALELKYRIRALTALKQSIHERLRMEAAYLQAQIHPHFLFNTLNSIMVLSDIDTVKMRKLGDAFASFLRISFDFLNTGELVELSHELELVEAYLHIEQARFGERLSIVWEIESDIRLLVPPLSIQPLVENSVKHGLLSKNQGGTLWIRIAREPGFTRIEVEDDGKGMEQERAQQLLSPTIKGMGGIGLANTNRRLTQLYGRGLSIRSRPGEGTVASFVVPDAKGIGPSDDKQV</sequence>
<evidence type="ECO:0000256" key="4">
    <source>
        <dbReference type="ARBA" id="ARBA00022679"/>
    </source>
</evidence>
<dbReference type="SUPFAM" id="SSF52172">
    <property type="entry name" value="CheY-like"/>
    <property type="match status" value="1"/>
</dbReference>
<dbReference type="InterPro" id="IPR003594">
    <property type="entry name" value="HATPase_dom"/>
</dbReference>
<dbReference type="InterPro" id="IPR003661">
    <property type="entry name" value="HisK_dim/P_dom"/>
</dbReference>
<feature type="transmembrane region" description="Helical" evidence="10">
    <location>
        <begin position="309"/>
        <end position="332"/>
    </location>
</feature>
<comment type="catalytic activity">
    <reaction evidence="1">
        <text>ATP + protein L-histidine = ADP + protein N-phospho-L-histidine.</text>
        <dbReference type="EC" id="2.7.13.3"/>
    </reaction>
</comment>
<dbReference type="InterPro" id="IPR004358">
    <property type="entry name" value="Sig_transdc_His_kin-like_C"/>
</dbReference>
<keyword evidence="10" id="KW-1133">Transmembrane helix</keyword>
<evidence type="ECO:0000256" key="5">
    <source>
        <dbReference type="ARBA" id="ARBA00022741"/>
    </source>
</evidence>
<keyword evidence="6" id="KW-0418">Kinase</keyword>
<feature type="transmembrane region" description="Helical" evidence="10">
    <location>
        <begin position="397"/>
        <end position="415"/>
    </location>
</feature>
<dbReference type="SUPFAM" id="SSF55874">
    <property type="entry name" value="ATPase domain of HSP90 chaperone/DNA topoisomerase II/histidine kinase"/>
    <property type="match status" value="2"/>
</dbReference>
<evidence type="ECO:0000256" key="6">
    <source>
        <dbReference type="ARBA" id="ARBA00022777"/>
    </source>
</evidence>
<dbReference type="Pfam" id="PF06580">
    <property type="entry name" value="His_kinase"/>
    <property type="match status" value="1"/>
</dbReference>
<keyword evidence="8" id="KW-0902">Two-component regulatory system</keyword>
<dbReference type="InterPro" id="IPR036097">
    <property type="entry name" value="HisK_dim/P_sf"/>
</dbReference>
<evidence type="ECO:0000313" key="13">
    <source>
        <dbReference type="EMBL" id="MFC4303297.1"/>
    </source>
</evidence>
<feature type="transmembrane region" description="Helical" evidence="10">
    <location>
        <begin position="338"/>
        <end position="357"/>
    </location>
</feature>
<dbReference type="PANTHER" id="PTHR43047">
    <property type="entry name" value="TWO-COMPONENT HISTIDINE PROTEIN KINASE"/>
    <property type="match status" value="1"/>
</dbReference>
<reference evidence="14" key="1">
    <citation type="journal article" date="2019" name="Int. J. Syst. Evol. Microbiol.">
        <title>The Global Catalogue of Microorganisms (GCM) 10K type strain sequencing project: providing services to taxonomists for standard genome sequencing and annotation.</title>
        <authorList>
            <consortium name="The Broad Institute Genomics Platform"/>
            <consortium name="The Broad Institute Genome Sequencing Center for Infectious Disease"/>
            <person name="Wu L."/>
            <person name="Ma J."/>
        </authorList>
    </citation>
    <scope>NUCLEOTIDE SEQUENCE [LARGE SCALE GENOMIC DNA]</scope>
    <source>
        <strain evidence="14">CGMCC 4.1641</strain>
    </source>
</reference>
<dbReference type="CDD" id="cd17574">
    <property type="entry name" value="REC_OmpR"/>
    <property type="match status" value="1"/>
</dbReference>
<dbReference type="GO" id="GO:0005524">
    <property type="term" value="F:ATP binding"/>
    <property type="evidence" value="ECO:0007669"/>
    <property type="project" value="UniProtKB-KW"/>
</dbReference>
<dbReference type="Proteomes" id="UP001595755">
    <property type="component" value="Unassembled WGS sequence"/>
</dbReference>
<dbReference type="PROSITE" id="PS50110">
    <property type="entry name" value="RESPONSE_REGULATORY"/>
    <property type="match status" value="1"/>
</dbReference>
<dbReference type="Gene3D" id="3.30.565.10">
    <property type="entry name" value="Histidine kinase-like ATPase, C-terminal domain"/>
    <property type="match status" value="2"/>
</dbReference>
<dbReference type="InterPro" id="IPR001789">
    <property type="entry name" value="Sig_transdc_resp-reg_receiver"/>
</dbReference>
<accession>A0ABV8S913</accession>
<keyword evidence="3 9" id="KW-0597">Phosphoprotein</keyword>
<feature type="transmembrane region" description="Helical" evidence="10">
    <location>
        <begin position="212"/>
        <end position="238"/>
    </location>
</feature>
<dbReference type="Pfam" id="PF02518">
    <property type="entry name" value="HATPase_c"/>
    <property type="match status" value="2"/>
</dbReference>
<keyword evidence="7 13" id="KW-0067">ATP-binding</keyword>
<evidence type="ECO:0000256" key="9">
    <source>
        <dbReference type="PROSITE-ProRule" id="PRU00169"/>
    </source>
</evidence>
<dbReference type="EC" id="2.7.13.3" evidence="2"/>
<evidence type="ECO:0000313" key="14">
    <source>
        <dbReference type="Proteomes" id="UP001595755"/>
    </source>
</evidence>